<dbReference type="Proteomes" id="UP000308267">
    <property type="component" value="Unassembled WGS sequence"/>
</dbReference>
<accession>A0A4S2LUH7</accession>
<organism evidence="1 2">
    <name type="scientific">Opisthorchis felineus</name>
    <dbReference type="NCBI Taxonomy" id="147828"/>
    <lineage>
        <taxon>Eukaryota</taxon>
        <taxon>Metazoa</taxon>
        <taxon>Spiralia</taxon>
        <taxon>Lophotrochozoa</taxon>
        <taxon>Platyhelminthes</taxon>
        <taxon>Trematoda</taxon>
        <taxon>Digenea</taxon>
        <taxon>Opisthorchiida</taxon>
        <taxon>Opisthorchiata</taxon>
        <taxon>Opisthorchiidae</taxon>
        <taxon>Opisthorchis</taxon>
    </lineage>
</organism>
<gene>
    <name evidence="1" type="ORF">CRM22_004760</name>
</gene>
<comment type="caution">
    <text evidence="1">The sequence shown here is derived from an EMBL/GenBank/DDBJ whole genome shotgun (WGS) entry which is preliminary data.</text>
</comment>
<dbReference type="EMBL" id="SJOL01006413">
    <property type="protein sequence ID" value="TGZ67481.1"/>
    <property type="molecule type" value="Genomic_DNA"/>
</dbReference>
<evidence type="ECO:0000313" key="2">
    <source>
        <dbReference type="Proteomes" id="UP000308267"/>
    </source>
</evidence>
<protein>
    <submittedName>
        <fullName evidence="1">Uncharacterized protein</fullName>
    </submittedName>
</protein>
<proteinExistence type="predicted"/>
<reference evidence="1 2" key="1">
    <citation type="journal article" date="2019" name="BMC Genomics">
        <title>New insights from Opisthorchis felineus genome: update on genomics of the epidemiologically important liver flukes.</title>
        <authorList>
            <person name="Ershov N.I."/>
            <person name="Mordvinov V.A."/>
            <person name="Prokhortchouk E.B."/>
            <person name="Pakharukova M.Y."/>
            <person name="Gunbin K.V."/>
            <person name="Ustyantsev K."/>
            <person name="Genaev M.A."/>
            <person name="Blinov A.G."/>
            <person name="Mazur A."/>
            <person name="Boulygina E."/>
            <person name="Tsygankova S."/>
            <person name="Khrameeva E."/>
            <person name="Chekanov N."/>
            <person name="Fan G."/>
            <person name="Xiao A."/>
            <person name="Zhang H."/>
            <person name="Xu X."/>
            <person name="Yang H."/>
            <person name="Solovyev V."/>
            <person name="Lee S.M."/>
            <person name="Liu X."/>
            <person name="Afonnikov D.A."/>
            <person name="Skryabin K.G."/>
        </authorList>
    </citation>
    <scope>NUCLEOTIDE SEQUENCE [LARGE SCALE GENOMIC DNA]</scope>
    <source>
        <strain evidence="1">AK-0245</strain>
        <tissue evidence="1">Whole organism</tissue>
    </source>
</reference>
<dbReference type="AlphaFoldDB" id="A0A4S2LUH7"/>
<dbReference type="OrthoDB" id="6285352at2759"/>
<name>A0A4S2LUH7_OPIFE</name>
<evidence type="ECO:0000313" key="1">
    <source>
        <dbReference type="EMBL" id="TGZ67481.1"/>
    </source>
</evidence>
<sequence length="325" mass="36659">MADKIRSPWLPNYTPSDDPDQSAITIKLWEYFSSAAAGVCQLYKSKIDQCADFQCLMDALSPMDQFFRGSQLSIGAATRNGKVMGTRCVRLQLRDLAYSSAQTHATENGVEVLVPLDVLLAQELGRRAHTSLGMLRKRRLSCHSRCGRTAYRKCRHKRKRFCHRAPILSMGSRPDSSQMDYPANHVTRTEYSSQYIEAPLSSSELEVPSSNPVCLGCEDPRTTHWLKPRGGTRTNRRRRTHDNLAQYSSPLHDCVLSCETDRYRASLSHGSFEMFQDAVHMANLLDPLSKFSVTTEQEDTGEAACKRLRKDSFLNRPINGQPPPD</sequence>
<keyword evidence="2" id="KW-1185">Reference proteome</keyword>